<feature type="transmembrane region" description="Helical" evidence="1">
    <location>
        <begin position="233"/>
        <end position="252"/>
    </location>
</feature>
<accession>A0AAW8R2T6</accession>
<sequence length="549" mass="61709">MLFIFIGAIGTASLNKKENAGIQQYGASIFKYPFINRYALFSHEGSSLYQQGFDHSRLFKINACDVSQFNSVKALFSCAKIAETKNSEQGGSKVESAQTLSLSLERYDQLKTYTVAKLPAIKQGESNDKTVKQNDKKGMQHNVPYILLDTFLLGVCLALSLLLFNKARHFLSGYLISLTLLLAAGESKFFYIGSNAIDAGLFETLRISIALLIGPIGLYCFPQADHQDVWRKPQFYGVMFCALLMLVSFQLINVDWYPKAFTVYLASISLSLFVLVLHFIFKFRKVLNTKERKQVLTMVYCLSIGLLLYFPLMTWGGKYGVLAGRYIIVLSIGLGIFFALMRYGLWQVNSLISKSATLSLLSILAFSAWAGLDQGMQVLLNQTLGLSNKTFSAFVAAAISSLFAIPAYQYISKSCDAFFNKDLHMLKRFLSKDILVLAETQKLQVFVTQLGTRLLELSGAHKIELSFIDHNRLSEPVSFNSSKEDKTADYFTKDEVFEYELTGLLSLAFTLHFIDRRINNEIKHELNEGTDEIARALASCTRWNHLEAL</sequence>
<proteinExistence type="predicted"/>
<feature type="transmembrane region" description="Helical" evidence="1">
    <location>
        <begin position="319"/>
        <end position="339"/>
    </location>
</feature>
<gene>
    <name evidence="2" type="ORF">RM544_07665</name>
</gene>
<keyword evidence="1" id="KW-0472">Membrane</keyword>
<feature type="transmembrane region" description="Helical" evidence="1">
    <location>
        <begin position="295"/>
        <end position="313"/>
    </location>
</feature>
<dbReference type="Proteomes" id="UP001249020">
    <property type="component" value="Unassembled WGS sequence"/>
</dbReference>
<feature type="transmembrane region" description="Helical" evidence="1">
    <location>
        <begin position="264"/>
        <end position="283"/>
    </location>
</feature>
<dbReference type="RefSeq" id="WP_311361173.1">
    <property type="nucleotide sequence ID" value="NZ_JAVRIE010000002.1"/>
</dbReference>
<feature type="transmembrane region" description="Helical" evidence="1">
    <location>
        <begin position="143"/>
        <end position="164"/>
    </location>
</feature>
<evidence type="ECO:0000256" key="1">
    <source>
        <dbReference type="SAM" id="Phobius"/>
    </source>
</evidence>
<comment type="caution">
    <text evidence="2">The sequence shown here is derived from an EMBL/GenBank/DDBJ whole genome shotgun (WGS) entry which is preliminary data.</text>
</comment>
<feature type="transmembrane region" description="Helical" evidence="1">
    <location>
        <begin position="351"/>
        <end position="371"/>
    </location>
</feature>
<feature type="transmembrane region" description="Helical" evidence="1">
    <location>
        <begin position="204"/>
        <end position="221"/>
    </location>
</feature>
<feature type="transmembrane region" description="Helical" evidence="1">
    <location>
        <begin position="391"/>
        <end position="411"/>
    </location>
</feature>
<reference evidence="2 3" key="1">
    <citation type="submission" date="2023-09" db="EMBL/GenBank/DDBJ databases">
        <authorList>
            <person name="Rey-Velasco X."/>
        </authorList>
    </citation>
    <scope>NUCLEOTIDE SEQUENCE [LARGE SCALE GENOMIC DNA]</scope>
    <source>
        <strain evidence="2 3">W409</strain>
    </source>
</reference>
<protein>
    <submittedName>
        <fullName evidence="2">Uncharacterized protein</fullName>
    </submittedName>
</protein>
<keyword evidence="1" id="KW-0812">Transmembrane</keyword>
<keyword evidence="1" id="KW-1133">Transmembrane helix</keyword>
<dbReference type="AlphaFoldDB" id="A0AAW8R2T6"/>
<name>A0AAW8R2T6_9ALTE</name>
<evidence type="ECO:0000313" key="2">
    <source>
        <dbReference type="EMBL" id="MDT0582413.1"/>
    </source>
</evidence>
<dbReference type="EMBL" id="JAVRIE010000002">
    <property type="protein sequence ID" value="MDT0582413.1"/>
    <property type="molecule type" value="Genomic_DNA"/>
</dbReference>
<organism evidence="2 3">
    <name type="scientific">Brumicola blandensis</name>
    <dbReference type="NCBI Taxonomy" id="3075611"/>
    <lineage>
        <taxon>Bacteria</taxon>
        <taxon>Pseudomonadati</taxon>
        <taxon>Pseudomonadota</taxon>
        <taxon>Gammaproteobacteria</taxon>
        <taxon>Alteromonadales</taxon>
        <taxon>Alteromonadaceae</taxon>
        <taxon>Brumicola</taxon>
    </lineage>
</organism>
<evidence type="ECO:0000313" key="3">
    <source>
        <dbReference type="Proteomes" id="UP001249020"/>
    </source>
</evidence>
<feature type="transmembrane region" description="Helical" evidence="1">
    <location>
        <begin position="171"/>
        <end position="192"/>
    </location>
</feature>
<keyword evidence="3" id="KW-1185">Reference proteome</keyword>